<keyword evidence="1" id="KW-0949">S-adenosyl-L-methionine</keyword>
<organism evidence="5 6">
    <name type="scientific">Eubacterium ramulus</name>
    <dbReference type="NCBI Taxonomy" id="39490"/>
    <lineage>
        <taxon>Bacteria</taxon>
        <taxon>Bacillati</taxon>
        <taxon>Bacillota</taxon>
        <taxon>Clostridia</taxon>
        <taxon>Eubacteriales</taxon>
        <taxon>Eubacteriaceae</taxon>
        <taxon>Eubacterium</taxon>
    </lineage>
</organism>
<dbReference type="AlphaFoldDB" id="A0A173U618"/>
<dbReference type="RefSeq" id="WP_055290381.1">
    <property type="nucleotide sequence ID" value="NZ_CP173382.1"/>
</dbReference>
<dbReference type="OrthoDB" id="9801154at2"/>
<keyword evidence="4" id="KW-0411">Iron-sulfur</keyword>
<evidence type="ECO:0000313" key="5">
    <source>
        <dbReference type="EMBL" id="CUN09776.1"/>
    </source>
</evidence>
<evidence type="ECO:0000256" key="3">
    <source>
        <dbReference type="ARBA" id="ARBA00023004"/>
    </source>
</evidence>
<keyword evidence="3" id="KW-0408">Iron</keyword>
<dbReference type="InterPro" id="IPR058240">
    <property type="entry name" value="rSAM_sf"/>
</dbReference>
<dbReference type="NCBIfam" id="TIGR03916">
    <property type="entry name" value="rSAM_link_UDG"/>
    <property type="match status" value="1"/>
</dbReference>
<gene>
    <name evidence="5" type="ORF">ERS852448_01848</name>
</gene>
<dbReference type="CDD" id="cd01335">
    <property type="entry name" value="Radical_SAM"/>
    <property type="match status" value="1"/>
</dbReference>
<evidence type="ECO:0000256" key="1">
    <source>
        <dbReference type="ARBA" id="ARBA00022691"/>
    </source>
</evidence>
<dbReference type="STRING" id="39490.ERS852448_01848"/>
<dbReference type="InterPro" id="IPR023874">
    <property type="entry name" value="DNA_rSAM_put"/>
</dbReference>
<dbReference type="Proteomes" id="UP000095492">
    <property type="component" value="Unassembled WGS sequence"/>
</dbReference>
<protein>
    <submittedName>
        <fullName evidence="5">Putative DNA modification/repair radical SAM protein</fullName>
    </submittedName>
</protein>
<proteinExistence type="predicted"/>
<dbReference type="InterPro" id="IPR007197">
    <property type="entry name" value="rSAM"/>
</dbReference>
<dbReference type="SFLD" id="SFLDS00029">
    <property type="entry name" value="Radical_SAM"/>
    <property type="match status" value="1"/>
</dbReference>
<dbReference type="InterPro" id="IPR013785">
    <property type="entry name" value="Aldolase_TIM"/>
</dbReference>
<name>A0A173U618_EUBRA</name>
<dbReference type="GeneID" id="97389856"/>
<dbReference type="PANTHER" id="PTHR21180:SF9">
    <property type="entry name" value="TYPE II SECRETION SYSTEM PROTEIN K"/>
    <property type="match status" value="1"/>
</dbReference>
<dbReference type="SUPFAM" id="SSF47781">
    <property type="entry name" value="RuvA domain 2-like"/>
    <property type="match status" value="1"/>
</dbReference>
<dbReference type="EMBL" id="CYYA01000012">
    <property type="protein sequence ID" value="CUN09776.1"/>
    <property type="molecule type" value="Genomic_DNA"/>
</dbReference>
<reference evidence="5 6" key="1">
    <citation type="submission" date="2015-09" db="EMBL/GenBank/DDBJ databases">
        <authorList>
            <consortium name="Pathogen Informatics"/>
        </authorList>
    </citation>
    <scope>NUCLEOTIDE SEQUENCE [LARGE SCALE GENOMIC DNA]</scope>
    <source>
        <strain evidence="5 6">2789STDY5608891</strain>
    </source>
</reference>
<sequence length="528" mass="59494">MELYHTTLSLQEKLEILSDAAKYDVSCTSSGVDRRGKKGSLGNSCAAGICHSFAGDGRCISLLKILLSNDCIYNCRYCQSRADNDCRRATFTPDEICQLVIEFYRRNYIEGLFLSSGVYKNPTHTMELMYQTLFLLRTRYHFNGYIHVKAIPYAPDDLLEQVGYLADRMSVNLELPTAEGLATLAPQKTRASILTPMRRMQQRISGYRLAIGKSAFMERSTGNQYLEHSIFSETQPLDGLSDGIFTPNTLTPEILHVSEKPDHKIHTLSPSALATEPRHLHSASPELSQQYTPHSVCKDSVPSAAISGHPDRPFAPAGQSTQMIIGATGETDFEILSTTQALYQNFDLKRVFYSAYIPLNDDSALPAIGTPPPLLREHRLYQADWLLRYYGFHASELLTPDRPNFNLALDPKCDWVLRHLEQFPIEVATADYATLMRVPGIGSKSALRILKARRMAPLSFDSIRKMGVVLKRAQYFITCNGKMHVPIRLEESFITRQLTGLDTRTGYVIAYPDTRYEQLSLFDFMNAE</sequence>
<dbReference type="GO" id="GO:0046872">
    <property type="term" value="F:metal ion binding"/>
    <property type="evidence" value="ECO:0007669"/>
    <property type="project" value="UniProtKB-KW"/>
</dbReference>
<dbReference type="SFLD" id="SFLDG01102">
    <property type="entry name" value="Uncharacterised_Radical_SAM_Su"/>
    <property type="match status" value="1"/>
</dbReference>
<evidence type="ECO:0000256" key="2">
    <source>
        <dbReference type="ARBA" id="ARBA00022723"/>
    </source>
</evidence>
<dbReference type="Gene3D" id="3.20.20.70">
    <property type="entry name" value="Aldolase class I"/>
    <property type="match status" value="1"/>
</dbReference>
<dbReference type="GO" id="GO:0051536">
    <property type="term" value="F:iron-sulfur cluster binding"/>
    <property type="evidence" value="ECO:0007669"/>
    <property type="project" value="UniProtKB-KW"/>
</dbReference>
<dbReference type="GO" id="GO:0003824">
    <property type="term" value="F:catalytic activity"/>
    <property type="evidence" value="ECO:0007669"/>
    <property type="project" value="InterPro"/>
</dbReference>
<dbReference type="SUPFAM" id="SSF102114">
    <property type="entry name" value="Radical SAM enzymes"/>
    <property type="match status" value="1"/>
</dbReference>
<keyword evidence="2" id="KW-0479">Metal-binding</keyword>
<dbReference type="InterPro" id="IPR051675">
    <property type="entry name" value="Endo/Exo/Phosphatase_dom_1"/>
</dbReference>
<evidence type="ECO:0000256" key="4">
    <source>
        <dbReference type="ARBA" id="ARBA00023014"/>
    </source>
</evidence>
<accession>A0A173U618</accession>
<evidence type="ECO:0000313" key="6">
    <source>
        <dbReference type="Proteomes" id="UP000095492"/>
    </source>
</evidence>
<dbReference type="InterPro" id="IPR010994">
    <property type="entry name" value="RuvA_2-like"/>
</dbReference>
<dbReference type="PANTHER" id="PTHR21180">
    <property type="entry name" value="ENDONUCLEASE/EXONUCLEASE/PHOSPHATASE FAMILY DOMAIN-CONTAINING PROTEIN 1"/>
    <property type="match status" value="1"/>
</dbReference>